<dbReference type="OMA" id="DVNEHQR"/>
<protein>
    <submittedName>
        <fullName evidence="6">Translation initiation factor IF-2 subunit alpha</fullName>
    </submittedName>
</protein>
<gene>
    <name evidence="6" type="ORF">E5139_01680</name>
</gene>
<dbReference type="SUPFAM" id="SSF110993">
    <property type="entry name" value="eIF-2-alpha, C-terminal domain"/>
    <property type="match status" value="1"/>
</dbReference>
<comment type="similarity">
    <text evidence="1">Belongs to the eIF-2-alpha family.</text>
</comment>
<dbReference type="Pfam" id="PF07541">
    <property type="entry name" value="EIF_2_alpha"/>
    <property type="match status" value="1"/>
</dbReference>
<dbReference type="Gene3D" id="3.30.70.1130">
    <property type="entry name" value="EIF_2_alpha"/>
    <property type="match status" value="1"/>
</dbReference>
<dbReference type="PANTHER" id="PTHR10602:SF0">
    <property type="entry name" value="EUKARYOTIC TRANSLATION INITIATION FACTOR 2 SUBUNIT 1"/>
    <property type="match status" value="1"/>
</dbReference>
<reference evidence="6 7" key="2">
    <citation type="submission" date="2019-04" db="EMBL/GenBank/DDBJ databases">
        <authorList>
            <person name="Yang S."/>
            <person name="Wei W."/>
        </authorList>
    </citation>
    <scope>NUCLEOTIDE SEQUENCE [LARGE SCALE GENOMIC DNA]</scope>
    <source>
        <strain evidence="7">ZP60</strain>
    </source>
</reference>
<dbReference type="InterPro" id="IPR011488">
    <property type="entry name" value="TIF_2_asu"/>
</dbReference>
<evidence type="ECO:0000313" key="7">
    <source>
        <dbReference type="Proteomes" id="UP000297053"/>
    </source>
</evidence>
<dbReference type="InterPro" id="IPR044126">
    <property type="entry name" value="S1_IF2_alpha"/>
</dbReference>
<dbReference type="KEGG" id="halz:E5139_01680"/>
<evidence type="ECO:0000256" key="4">
    <source>
        <dbReference type="ARBA" id="ARBA00022917"/>
    </source>
</evidence>
<keyword evidence="3" id="KW-0694">RNA-binding</keyword>
<proteinExistence type="inferred from homology"/>
<dbReference type="GeneID" id="42177607"/>
<evidence type="ECO:0000256" key="1">
    <source>
        <dbReference type="ARBA" id="ARBA00007223"/>
    </source>
</evidence>
<accession>A0A4D6KBG0</accession>
<dbReference type="Gene3D" id="1.10.150.190">
    <property type="entry name" value="Translation initiation factor 2, subunit 1, domain 2"/>
    <property type="match status" value="1"/>
</dbReference>
<dbReference type="GO" id="GO:0043022">
    <property type="term" value="F:ribosome binding"/>
    <property type="evidence" value="ECO:0007669"/>
    <property type="project" value="TreeGrafter"/>
</dbReference>
<evidence type="ECO:0000256" key="3">
    <source>
        <dbReference type="ARBA" id="ARBA00022884"/>
    </source>
</evidence>
<name>A0A4D6KBG0_9EURY</name>
<dbReference type="InterPro" id="IPR024055">
    <property type="entry name" value="TIF2_asu_C"/>
</dbReference>
<evidence type="ECO:0000256" key="2">
    <source>
        <dbReference type="ARBA" id="ARBA00022540"/>
    </source>
</evidence>
<keyword evidence="4" id="KW-0648">Protein biosynthesis</keyword>
<reference evidence="6 7" key="1">
    <citation type="submission" date="2019-04" db="EMBL/GenBank/DDBJ databases">
        <title>Complete genome sequence of Arthrobacter sp. ZXY-2 associated with effective atrazine degradation and salt adaptation.</title>
        <authorList>
            <person name="Zhao X."/>
        </authorList>
    </citation>
    <scope>NUCLEOTIDE SEQUENCE [LARGE SCALE GENOMIC DNA]</scope>
    <source>
        <strain evidence="7">ZP60</strain>
    </source>
</reference>
<organism evidence="6 7">
    <name type="scientific">Halomicrobium mukohataei</name>
    <dbReference type="NCBI Taxonomy" id="57705"/>
    <lineage>
        <taxon>Archaea</taxon>
        <taxon>Methanobacteriati</taxon>
        <taxon>Methanobacteriota</taxon>
        <taxon>Stenosarchaea group</taxon>
        <taxon>Halobacteria</taxon>
        <taxon>Halobacteriales</taxon>
        <taxon>Haloarculaceae</taxon>
        <taxon>Halomicrobium</taxon>
    </lineage>
</organism>
<dbReference type="InterPro" id="IPR012340">
    <property type="entry name" value="NA-bd_OB-fold"/>
</dbReference>
<feature type="domain" description="S1 motif" evidence="5">
    <location>
        <begin position="10"/>
        <end position="81"/>
    </location>
</feature>
<dbReference type="PANTHER" id="PTHR10602">
    <property type="entry name" value="EUKARYOTIC TRANSLATION INITIATION FACTOR 2 SUBUNIT 1"/>
    <property type="match status" value="1"/>
</dbReference>
<dbReference type="SUPFAM" id="SSF50249">
    <property type="entry name" value="Nucleic acid-binding proteins"/>
    <property type="match status" value="1"/>
</dbReference>
<dbReference type="GO" id="GO:0003743">
    <property type="term" value="F:translation initiation factor activity"/>
    <property type="evidence" value="ECO:0007669"/>
    <property type="project" value="UniProtKB-KW"/>
</dbReference>
<dbReference type="CDD" id="cd04452">
    <property type="entry name" value="S1_IF2_alpha"/>
    <property type="match status" value="1"/>
</dbReference>
<dbReference type="RefSeq" id="WP_015763827.1">
    <property type="nucleotide sequence ID" value="NZ_CP039375.1"/>
</dbReference>
<dbReference type="SMART" id="SM00316">
    <property type="entry name" value="S1"/>
    <property type="match status" value="1"/>
</dbReference>
<dbReference type="Gene3D" id="2.40.50.140">
    <property type="entry name" value="Nucleic acid-binding proteins"/>
    <property type="match status" value="1"/>
</dbReference>
<evidence type="ECO:0000313" key="6">
    <source>
        <dbReference type="EMBL" id="QCD64409.1"/>
    </source>
</evidence>
<dbReference type="InterPro" id="IPR024054">
    <property type="entry name" value="TIF2_asu_middle_sf"/>
</dbReference>
<dbReference type="Pfam" id="PF00575">
    <property type="entry name" value="S1"/>
    <property type="match status" value="1"/>
</dbReference>
<keyword evidence="2 6" id="KW-0396">Initiation factor</keyword>
<dbReference type="FunFam" id="3.30.70.1130:FF:000002">
    <property type="entry name" value="Translation initiation factor 2 subunit alpha"/>
    <property type="match status" value="1"/>
</dbReference>
<dbReference type="Proteomes" id="UP000297053">
    <property type="component" value="Chromosome"/>
</dbReference>
<sequence length="277" mass="30678">MKYSGWPESGELAVGKIDEIEDFGVFVDLEEYEDKRGLCHISEVASGWIKNVRDHVNEGQTVVVKVLEIDEDAQQINLSIKDVNDHQRKEKIQEWKNEQKADNWMELAFGEDLADEQYAAVANELLADFGSLYDGFEAAAIHGTEALDETDLSEDEIDAVVETARENVSVPYVDVTGYVDLTCPGSDGVELIKQALQAAEGDADALPDGADADADVPEEVELEVTYVGAPEYRIKVRAPDYKRAESELEASADRARAVVVEHGGTGEFHRERNEDEE</sequence>
<evidence type="ECO:0000259" key="5">
    <source>
        <dbReference type="PROSITE" id="PS50126"/>
    </source>
</evidence>
<dbReference type="PROSITE" id="PS50126">
    <property type="entry name" value="S1"/>
    <property type="match status" value="1"/>
</dbReference>
<dbReference type="NCBIfam" id="NF003065">
    <property type="entry name" value="PRK03987.1-5"/>
    <property type="match status" value="1"/>
</dbReference>
<dbReference type="FunFam" id="1.10.150.190:FF:000006">
    <property type="entry name" value="Translation initiation factor 2 subunit alpha"/>
    <property type="match status" value="1"/>
</dbReference>
<dbReference type="GO" id="GO:0003723">
    <property type="term" value="F:RNA binding"/>
    <property type="evidence" value="ECO:0007669"/>
    <property type="project" value="UniProtKB-KW"/>
</dbReference>
<dbReference type="InterPro" id="IPR003029">
    <property type="entry name" value="S1_domain"/>
</dbReference>
<dbReference type="SUPFAM" id="SSF116742">
    <property type="entry name" value="eIF2alpha middle domain-like"/>
    <property type="match status" value="1"/>
</dbReference>
<dbReference type="AlphaFoldDB" id="A0A4D6KBG0"/>
<dbReference type="NCBIfam" id="NF003064">
    <property type="entry name" value="PRK03987.1-4"/>
    <property type="match status" value="1"/>
</dbReference>
<dbReference type="EMBL" id="CP039375">
    <property type="protein sequence ID" value="QCD64409.1"/>
    <property type="molecule type" value="Genomic_DNA"/>
</dbReference>